<reference evidence="1 2" key="1">
    <citation type="journal article" date="2008" name="J. Biotechnol.">
        <title>The genome of Xanthomonas campestris pv. campestris B100 and its use for the reconstruction of metabolic pathways involved in xanthan biosynthesis.</title>
        <authorList>
            <person name="Vorholter F.J."/>
            <person name="Schneiker S."/>
            <person name="Goesmann A."/>
            <person name="Krause L."/>
            <person name="Bekel T."/>
            <person name="Kaiser O."/>
            <person name="Linke B."/>
            <person name="Patschkowski T."/>
            <person name="Ruckert C."/>
            <person name="Schmid J."/>
            <person name="Sidhu V.K."/>
            <person name="Sieber V."/>
            <person name="Tauch A."/>
            <person name="Watt S.A."/>
            <person name="Weisshaar B."/>
            <person name="Becker A."/>
            <person name="Niehaus K."/>
            <person name="Puhler A."/>
        </authorList>
    </citation>
    <scope>NUCLEOTIDE SEQUENCE [LARGE SCALE GENOMIC DNA]</scope>
    <source>
        <strain evidence="1 2">B100</strain>
    </source>
</reference>
<sequence length="48" mass="5519">MEPYMDDSLNWLAFAGPGAGSSCDNAPARRQGRYHDRYFFYRQDQGVT</sequence>
<protein>
    <submittedName>
        <fullName evidence="1">Uncharacterized protein</fullName>
    </submittedName>
</protein>
<gene>
    <name evidence="1" type="ORF">XCCB100_2237</name>
</gene>
<evidence type="ECO:0000313" key="2">
    <source>
        <dbReference type="Proteomes" id="UP000001188"/>
    </source>
</evidence>
<dbReference type="EMBL" id="AM920689">
    <property type="protein sequence ID" value="CAP51592.1"/>
    <property type="molecule type" value="Genomic_DNA"/>
</dbReference>
<name>B0RT06_XANCB</name>
<evidence type="ECO:0000313" key="1">
    <source>
        <dbReference type="EMBL" id="CAP51592.1"/>
    </source>
</evidence>
<dbReference type="AlphaFoldDB" id="B0RT06"/>
<accession>B0RT06</accession>
<proteinExistence type="predicted"/>
<dbReference type="KEGG" id="xca:xcc-b100_2237"/>
<dbReference type="HOGENOM" id="CLU_3159348_0_0_6"/>
<dbReference type="Proteomes" id="UP000001188">
    <property type="component" value="Chromosome"/>
</dbReference>
<organism evidence="1 2">
    <name type="scientific">Xanthomonas campestris pv. campestris (strain B100)</name>
    <dbReference type="NCBI Taxonomy" id="509169"/>
    <lineage>
        <taxon>Bacteria</taxon>
        <taxon>Pseudomonadati</taxon>
        <taxon>Pseudomonadota</taxon>
        <taxon>Gammaproteobacteria</taxon>
        <taxon>Lysobacterales</taxon>
        <taxon>Lysobacteraceae</taxon>
        <taxon>Xanthomonas</taxon>
    </lineage>
</organism>